<dbReference type="InterPro" id="IPR036390">
    <property type="entry name" value="WH_DNA-bd_sf"/>
</dbReference>
<dbReference type="Gene3D" id="1.10.10.10">
    <property type="entry name" value="Winged helix-like DNA-binding domain superfamily/Winged helix DNA-binding domain"/>
    <property type="match status" value="1"/>
</dbReference>
<dbReference type="Pfam" id="PF03965">
    <property type="entry name" value="Penicillinase_R"/>
    <property type="match status" value="1"/>
</dbReference>
<protein>
    <submittedName>
        <fullName evidence="5">BlaI/MecI/CopY family transcriptional regulator</fullName>
    </submittedName>
</protein>
<evidence type="ECO:0000256" key="1">
    <source>
        <dbReference type="ARBA" id="ARBA00011046"/>
    </source>
</evidence>
<organism evidence="5 6">
    <name type="scientific">Desulfosporosinus fructosivorans</name>
    <dbReference type="NCBI Taxonomy" id="2018669"/>
    <lineage>
        <taxon>Bacteria</taxon>
        <taxon>Bacillati</taxon>
        <taxon>Bacillota</taxon>
        <taxon>Clostridia</taxon>
        <taxon>Eubacteriales</taxon>
        <taxon>Desulfitobacteriaceae</taxon>
        <taxon>Desulfosporosinus</taxon>
    </lineage>
</organism>
<dbReference type="InterPro" id="IPR005650">
    <property type="entry name" value="BlaI_family"/>
</dbReference>
<sequence>MLEIPNISDAEWEVMKICWLKSTPCTANEIVKALEQSTDWKPNTIKTLIGRLVKKGALGYKEEGRVYLYNPLVTEEECVIVESKSFLTRFFGGALKPMLVTFLKDEKLSQDEIEELKQILEERKE</sequence>
<dbReference type="Proteomes" id="UP000298460">
    <property type="component" value="Unassembled WGS sequence"/>
</dbReference>
<comment type="similarity">
    <text evidence="1">Belongs to the BlaI transcriptional regulatory family.</text>
</comment>
<dbReference type="GO" id="GO:0003677">
    <property type="term" value="F:DNA binding"/>
    <property type="evidence" value="ECO:0007669"/>
    <property type="project" value="UniProtKB-KW"/>
</dbReference>
<dbReference type="GO" id="GO:0045892">
    <property type="term" value="P:negative regulation of DNA-templated transcription"/>
    <property type="evidence" value="ECO:0007669"/>
    <property type="project" value="InterPro"/>
</dbReference>
<proteinExistence type="inferred from homology"/>
<evidence type="ECO:0000256" key="3">
    <source>
        <dbReference type="ARBA" id="ARBA00023125"/>
    </source>
</evidence>
<evidence type="ECO:0000313" key="6">
    <source>
        <dbReference type="Proteomes" id="UP000298460"/>
    </source>
</evidence>
<dbReference type="OrthoDB" id="9795583at2"/>
<dbReference type="AlphaFoldDB" id="A0A4Z0RB47"/>
<keyword evidence="6" id="KW-1185">Reference proteome</keyword>
<dbReference type="EMBL" id="SPQQ01000002">
    <property type="protein sequence ID" value="TGE38836.1"/>
    <property type="molecule type" value="Genomic_DNA"/>
</dbReference>
<name>A0A4Z0RB47_9FIRM</name>
<gene>
    <name evidence="5" type="ORF">E4K67_05000</name>
</gene>
<dbReference type="InterPro" id="IPR036388">
    <property type="entry name" value="WH-like_DNA-bd_sf"/>
</dbReference>
<evidence type="ECO:0000256" key="4">
    <source>
        <dbReference type="ARBA" id="ARBA00023163"/>
    </source>
</evidence>
<keyword evidence="3" id="KW-0238">DNA-binding</keyword>
<comment type="caution">
    <text evidence="5">The sequence shown here is derived from an EMBL/GenBank/DDBJ whole genome shotgun (WGS) entry which is preliminary data.</text>
</comment>
<evidence type="ECO:0000313" key="5">
    <source>
        <dbReference type="EMBL" id="TGE38836.1"/>
    </source>
</evidence>
<dbReference type="RefSeq" id="WP_135545332.1">
    <property type="nucleotide sequence ID" value="NZ_SPQQ01000002.1"/>
</dbReference>
<accession>A0A4Z0RB47</accession>
<dbReference type="SUPFAM" id="SSF46785">
    <property type="entry name" value="Winged helix' DNA-binding domain"/>
    <property type="match status" value="1"/>
</dbReference>
<dbReference type="Gene3D" id="1.10.4040.10">
    <property type="entry name" value="Penicillinase repressor domain"/>
    <property type="match status" value="1"/>
</dbReference>
<keyword evidence="2" id="KW-0805">Transcription regulation</keyword>
<reference evidence="5 6" key="1">
    <citation type="submission" date="2019-03" db="EMBL/GenBank/DDBJ databases">
        <title>Draft Genome Sequence of Desulfosporosinus fructosivorans Strain 63.6F, Isolated from Marine Sediment in the Baltic Sea.</title>
        <authorList>
            <person name="Hausmann B."/>
            <person name="Vandieken V."/>
            <person name="Pjevac P."/>
            <person name="Schreck K."/>
            <person name="Herbold C.W."/>
            <person name="Loy A."/>
        </authorList>
    </citation>
    <scope>NUCLEOTIDE SEQUENCE [LARGE SCALE GENOMIC DNA]</scope>
    <source>
        <strain evidence="5 6">63.6F</strain>
    </source>
</reference>
<evidence type="ECO:0000256" key="2">
    <source>
        <dbReference type="ARBA" id="ARBA00023015"/>
    </source>
</evidence>
<dbReference type="PIRSF" id="PIRSF019455">
    <property type="entry name" value="CopR_AtkY"/>
    <property type="match status" value="1"/>
</dbReference>
<keyword evidence="4" id="KW-0804">Transcription</keyword>